<proteinExistence type="predicted"/>
<reference evidence="1" key="2">
    <citation type="submission" date="2023-04" db="EMBL/GenBank/DDBJ databases">
        <authorList>
            <person name="Bu L."/>
            <person name="Lu L."/>
            <person name="Laidemitt M.R."/>
            <person name="Zhang S.M."/>
            <person name="Mutuku M."/>
            <person name="Mkoji G."/>
            <person name="Steinauer M."/>
            <person name="Loker E.S."/>
        </authorList>
    </citation>
    <scope>NUCLEOTIDE SEQUENCE</scope>
    <source>
        <strain evidence="1">KasaAsao</strain>
        <tissue evidence="1">Whole Snail</tissue>
    </source>
</reference>
<feature type="non-terminal residue" evidence="1">
    <location>
        <position position="101"/>
    </location>
</feature>
<gene>
    <name evidence="1" type="ORF">Bpfe_012987</name>
</gene>
<accession>A0AAD8FBW1</accession>
<evidence type="ECO:0000313" key="2">
    <source>
        <dbReference type="Proteomes" id="UP001233172"/>
    </source>
</evidence>
<name>A0AAD8FBW1_BIOPF</name>
<keyword evidence="2" id="KW-1185">Reference proteome</keyword>
<dbReference type="Proteomes" id="UP001233172">
    <property type="component" value="Unassembled WGS sequence"/>
</dbReference>
<comment type="caution">
    <text evidence="1">The sequence shown here is derived from an EMBL/GenBank/DDBJ whole genome shotgun (WGS) entry which is preliminary data.</text>
</comment>
<protein>
    <submittedName>
        <fullName evidence="1">Uncharacterized protein</fullName>
    </submittedName>
</protein>
<dbReference type="EMBL" id="JASAOG010000054">
    <property type="protein sequence ID" value="KAK0057469.1"/>
    <property type="molecule type" value="Genomic_DNA"/>
</dbReference>
<evidence type="ECO:0000313" key="1">
    <source>
        <dbReference type="EMBL" id="KAK0057469.1"/>
    </source>
</evidence>
<dbReference type="AlphaFoldDB" id="A0AAD8FBW1"/>
<sequence length="101" mass="11567">MSHSSGSPPMNSKPFLRSEVAETRCAAAQIVFQPEAGCKPQTAQRMYTVSSKHCSHRADCLPTQLPWPSVYKSSEHKLFHHLVEHNPFPIFFFPKRCPQWE</sequence>
<reference evidence="1" key="1">
    <citation type="journal article" date="2023" name="PLoS Negl. Trop. Dis.">
        <title>A genome sequence for Biomphalaria pfeifferi, the major vector snail for the human-infecting parasite Schistosoma mansoni.</title>
        <authorList>
            <person name="Bu L."/>
            <person name="Lu L."/>
            <person name="Laidemitt M.R."/>
            <person name="Zhang S.M."/>
            <person name="Mutuku M."/>
            <person name="Mkoji G."/>
            <person name="Steinauer M."/>
            <person name="Loker E.S."/>
        </authorList>
    </citation>
    <scope>NUCLEOTIDE SEQUENCE</scope>
    <source>
        <strain evidence="1">KasaAsao</strain>
    </source>
</reference>
<organism evidence="1 2">
    <name type="scientific">Biomphalaria pfeifferi</name>
    <name type="common">Bloodfluke planorb</name>
    <name type="synonym">Freshwater snail</name>
    <dbReference type="NCBI Taxonomy" id="112525"/>
    <lineage>
        <taxon>Eukaryota</taxon>
        <taxon>Metazoa</taxon>
        <taxon>Spiralia</taxon>
        <taxon>Lophotrochozoa</taxon>
        <taxon>Mollusca</taxon>
        <taxon>Gastropoda</taxon>
        <taxon>Heterobranchia</taxon>
        <taxon>Euthyneura</taxon>
        <taxon>Panpulmonata</taxon>
        <taxon>Hygrophila</taxon>
        <taxon>Lymnaeoidea</taxon>
        <taxon>Planorbidae</taxon>
        <taxon>Biomphalaria</taxon>
    </lineage>
</organism>